<dbReference type="InterPro" id="IPR002213">
    <property type="entry name" value="UDP_glucos_trans"/>
</dbReference>
<evidence type="ECO:0000313" key="4">
    <source>
        <dbReference type="Proteomes" id="UP000198748"/>
    </source>
</evidence>
<name>A0A1G7V9K8_9BACT</name>
<dbReference type="Pfam" id="PF00201">
    <property type="entry name" value="UDPGT"/>
    <property type="match status" value="1"/>
</dbReference>
<dbReference type="STRING" id="659014.SAMN04487996_1209"/>
<dbReference type="EMBL" id="FNAN01000020">
    <property type="protein sequence ID" value="SDG56443.1"/>
    <property type="molecule type" value="Genomic_DNA"/>
</dbReference>
<evidence type="ECO:0000313" key="3">
    <source>
        <dbReference type="EMBL" id="SDG56443.1"/>
    </source>
</evidence>
<dbReference type="Gene3D" id="3.40.50.2000">
    <property type="entry name" value="Glycogen Phosphorylase B"/>
    <property type="match status" value="2"/>
</dbReference>
<dbReference type="PANTHER" id="PTHR48043">
    <property type="entry name" value="EG:EG0003.4 PROTEIN-RELATED"/>
    <property type="match status" value="1"/>
</dbReference>
<dbReference type="PANTHER" id="PTHR48043:SF145">
    <property type="entry name" value="FI06409P-RELATED"/>
    <property type="match status" value="1"/>
</dbReference>
<proteinExistence type="predicted"/>
<evidence type="ECO:0000256" key="2">
    <source>
        <dbReference type="ARBA" id="ARBA00022679"/>
    </source>
</evidence>
<dbReference type="GO" id="GO:0008194">
    <property type="term" value="F:UDP-glycosyltransferase activity"/>
    <property type="evidence" value="ECO:0007669"/>
    <property type="project" value="InterPro"/>
</dbReference>
<gene>
    <name evidence="3" type="ORF">SAMN04487996_1209</name>
</gene>
<dbReference type="AlphaFoldDB" id="A0A1G7V9K8"/>
<keyword evidence="2 3" id="KW-0808">Transferase</keyword>
<evidence type="ECO:0000256" key="1">
    <source>
        <dbReference type="ARBA" id="ARBA00022676"/>
    </source>
</evidence>
<accession>A0A1G7V9K8</accession>
<sequence length="390" mass="45182">MESQYIHEQKRKSGKWETLKSVWKNEIYEFRKNELCKIIDSINPTVIFIDIFSSSDILVLHEKYKNTKLLFINPMLSTYRVDGFPTVEQGNWPGEVADTASRIQAEKISIKSLVYKPFDYCIRKAMERQFRQLISIGAFSVKYPVATDKTSALLFDNITEILLAPLELEISPKVRKPNQHYFGLCISSNRNDTELDPSFDQKFEQIIVKKNAGKRLIYCTFGTFYQGSDRALVEFLDKLLNAIKMLENVEVILSVNKFVIQTLKFQRNIPTNIHMFSRVPQLKVLRHSDLFVTHGGLGSIKESIHFGIPMLVYPLDLRYDQNGNGFKVEHHGLGLRGVFQHERSEDMKWKMQELLANPIYGNNIRQLQQKCSTNYSSDKLKDTLNQIVLN</sequence>
<keyword evidence="4" id="KW-1185">Reference proteome</keyword>
<dbReference type="InterPro" id="IPR050271">
    <property type="entry name" value="UDP-glycosyltransferase"/>
</dbReference>
<keyword evidence="1" id="KW-0328">Glycosyltransferase</keyword>
<dbReference type="Proteomes" id="UP000198748">
    <property type="component" value="Unassembled WGS sequence"/>
</dbReference>
<organism evidence="3 4">
    <name type="scientific">Dyadobacter soli</name>
    <dbReference type="NCBI Taxonomy" id="659014"/>
    <lineage>
        <taxon>Bacteria</taxon>
        <taxon>Pseudomonadati</taxon>
        <taxon>Bacteroidota</taxon>
        <taxon>Cytophagia</taxon>
        <taxon>Cytophagales</taxon>
        <taxon>Spirosomataceae</taxon>
        <taxon>Dyadobacter</taxon>
    </lineage>
</organism>
<protein>
    <submittedName>
        <fullName evidence="3">UDP-glucoronosyl and UDP-glucosyl transferase</fullName>
    </submittedName>
</protein>
<dbReference type="SUPFAM" id="SSF53756">
    <property type="entry name" value="UDP-Glycosyltransferase/glycogen phosphorylase"/>
    <property type="match status" value="1"/>
</dbReference>
<reference evidence="4" key="1">
    <citation type="submission" date="2016-10" db="EMBL/GenBank/DDBJ databases">
        <authorList>
            <person name="Varghese N."/>
            <person name="Submissions S."/>
        </authorList>
    </citation>
    <scope>NUCLEOTIDE SEQUENCE [LARGE SCALE GENOMIC DNA]</scope>
    <source>
        <strain evidence="4">DSM 25329</strain>
    </source>
</reference>